<organism evidence="1 2">
    <name type="scientific">Panagrolaimus davidi</name>
    <dbReference type="NCBI Taxonomy" id="227884"/>
    <lineage>
        <taxon>Eukaryota</taxon>
        <taxon>Metazoa</taxon>
        <taxon>Ecdysozoa</taxon>
        <taxon>Nematoda</taxon>
        <taxon>Chromadorea</taxon>
        <taxon>Rhabditida</taxon>
        <taxon>Tylenchina</taxon>
        <taxon>Panagrolaimomorpha</taxon>
        <taxon>Panagrolaimoidea</taxon>
        <taxon>Panagrolaimidae</taxon>
        <taxon>Panagrolaimus</taxon>
    </lineage>
</organism>
<dbReference type="WBParaSite" id="PDA_v2.g5482.t1">
    <property type="protein sequence ID" value="PDA_v2.g5482.t1"/>
    <property type="gene ID" value="PDA_v2.g5482"/>
</dbReference>
<evidence type="ECO:0000313" key="1">
    <source>
        <dbReference type="Proteomes" id="UP000887578"/>
    </source>
</evidence>
<accession>A0A914R251</accession>
<protein>
    <submittedName>
        <fullName evidence="2">Uncharacterized protein</fullName>
    </submittedName>
</protein>
<sequence length="272" mass="31162">MNNYITSQGNVTLVADENEIHIRTLHSSPIIYKNAKKFVDDIPVLFKNAKGILLDVFIHSPIGFKTNIDFCEAIRKKFDVLHIRYSFLSPKSSTTSYIIFFANVKLEFGETVFVVVVSGAELWISEYEFTLNGYKVLSDKRIDINVKEEDSKLIRDKILGESNPKKIILVCAEGSNAKFFRTVLKSKKLVAFDRMPEVTENAVDEIAKWLFDESVVKHHIIPMCERNYFFITVIGEKTFPITFLEPSERLPVNKTFTVSECNEKIVVSSFLL</sequence>
<dbReference type="Proteomes" id="UP000887578">
    <property type="component" value="Unplaced"/>
</dbReference>
<name>A0A914R251_9BILA</name>
<reference evidence="2" key="1">
    <citation type="submission" date="2022-11" db="UniProtKB">
        <authorList>
            <consortium name="WormBaseParasite"/>
        </authorList>
    </citation>
    <scope>IDENTIFICATION</scope>
</reference>
<keyword evidence="1" id="KW-1185">Reference proteome</keyword>
<evidence type="ECO:0000313" key="2">
    <source>
        <dbReference type="WBParaSite" id="PDA_v2.g5482.t1"/>
    </source>
</evidence>
<dbReference type="AlphaFoldDB" id="A0A914R251"/>
<proteinExistence type="predicted"/>